<evidence type="ECO:0000259" key="2">
    <source>
        <dbReference type="Pfam" id="PF14338"/>
    </source>
</evidence>
<dbReference type="GO" id="GO:0016787">
    <property type="term" value="F:hydrolase activity"/>
    <property type="evidence" value="ECO:0007669"/>
    <property type="project" value="UniProtKB-KW"/>
</dbReference>
<dbReference type="EMBL" id="JANIGO010000002">
    <property type="protein sequence ID" value="MCQ8896413.1"/>
    <property type="molecule type" value="Genomic_DNA"/>
</dbReference>
<evidence type="ECO:0000313" key="4">
    <source>
        <dbReference type="Proteomes" id="UP001204142"/>
    </source>
</evidence>
<protein>
    <submittedName>
        <fullName evidence="3">Restriction endonuclease</fullName>
        <ecNumber evidence="3">3.1.21.-</ecNumber>
    </submittedName>
</protein>
<name>A0ABT1WFW2_9BURK</name>
<dbReference type="Gene3D" id="3.40.1350.10">
    <property type="match status" value="1"/>
</dbReference>
<dbReference type="InterPro" id="IPR052906">
    <property type="entry name" value="Type_IV_Methyl-Rstrct_Enzyme"/>
</dbReference>
<keyword evidence="3" id="KW-0255">Endonuclease</keyword>
<evidence type="ECO:0000313" key="3">
    <source>
        <dbReference type="EMBL" id="MCQ8896413.1"/>
    </source>
</evidence>
<keyword evidence="4" id="KW-1185">Reference proteome</keyword>
<feature type="domain" description="Restriction endonuclease type IV Mrr" evidence="1">
    <location>
        <begin position="159"/>
        <end position="277"/>
    </location>
</feature>
<dbReference type="InterPro" id="IPR011335">
    <property type="entry name" value="Restrct_endonuc-II-like"/>
</dbReference>
<dbReference type="PANTHER" id="PTHR30015">
    <property type="entry name" value="MRR RESTRICTION SYSTEM PROTEIN"/>
    <property type="match status" value="1"/>
</dbReference>
<dbReference type="PANTHER" id="PTHR30015:SF7">
    <property type="entry name" value="TYPE IV METHYL-DIRECTED RESTRICTION ENZYME ECOKMRR"/>
    <property type="match status" value="1"/>
</dbReference>
<organism evidence="3 4">
    <name type="scientific">Limnobacter humi</name>
    <dbReference type="NCBI Taxonomy" id="1778671"/>
    <lineage>
        <taxon>Bacteria</taxon>
        <taxon>Pseudomonadati</taxon>
        <taxon>Pseudomonadota</taxon>
        <taxon>Betaproteobacteria</taxon>
        <taxon>Burkholderiales</taxon>
        <taxon>Burkholderiaceae</taxon>
        <taxon>Limnobacter</taxon>
    </lineage>
</organism>
<dbReference type="SUPFAM" id="SSF52980">
    <property type="entry name" value="Restriction endonuclease-like"/>
    <property type="match status" value="1"/>
</dbReference>
<evidence type="ECO:0000259" key="1">
    <source>
        <dbReference type="Pfam" id="PF04471"/>
    </source>
</evidence>
<keyword evidence="3" id="KW-0540">Nuclease</keyword>
<dbReference type="InterPro" id="IPR011856">
    <property type="entry name" value="tRNA_endonuc-like_dom_sf"/>
</dbReference>
<dbReference type="InterPro" id="IPR025745">
    <property type="entry name" value="Mrr-like_N_dom"/>
</dbReference>
<comment type="caution">
    <text evidence="3">The sequence shown here is derived from an EMBL/GenBank/DDBJ whole genome shotgun (WGS) entry which is preliminary data.</text>
</comment>
<keyword evidence="3" id="KW-0378">Hydrolase</keyword>
<dbReference type="Pfam" id="PF04471">
    <property type="entry name" value="Mrr_cat"/>
    <property type="match status" value="1"/>
</dbReference>
<proteinExistence type="predicted"/>
<accession>A0ABT1WFW2</accession>
<dbReference type="RefSeq" id="WP_256764185.1">
    <property type="nucleotide sequence ID" value="NZ_JANIGO010000002.1"/>
</dbReference>
<dbReference type="InterPro" id="IPR007560">
    <property type="entry name" value="Restrct_endonuc_IV_Mrr"/>
</dbReference>
<dbReference type="EC" id="3.1.21.-" evidence="3"/>
<dbReference type="Proteomes" id="UP001204142">
    <property type="component" value="Unassembled WGS sequence"/>
</dbReference>
<sequence>MPIPPYQDIFVPLLNKAADGEIHTISELLDPLADHFQLTPEEREELLPSGKQAIFHNRLAWAKTYLAKALVIESVGRGKFRITERGKALHARGLKQITSQVLREYEEFREFSGGGDARDQAPNDTQVEKGVQTPEEILAKAYQNMRAQLAGLLIQNVMSCSPSFFENLVLDLLLAMGYGGSRREAATAVGRSSDGGIDGIINEDRLGLDAVYIQAKRWQGSVGSPVVRDFVGSLVGHSANKGVLITTSHFTSEAKQFAAKVPQKVVLIDGPKLAELMIDFGVGVQVEETYIHKRIDEGYFDGE</sequence>
<gene>
    <name evidence="3" type="ORF">NQT62_08215</name>
</gene>
<feature type="domain" description="Restriction system protein Mrr-like N-terminal" evidence="2">
    <location>
        <begin position="6"/>
        <end position="89"/>
    </location>
</feature>
<dbReference type="Pfam" id="PF14338">
    <property type="entry name" value="Mrr_N"/>
    <property type="match status" value="1"/>
</dbReference>
<reference evidence="3 4" key="1">
    <citation type="submission" date="2022-07" db="EMBL/GenBank/DDBJ databases">
        <authorList>
            <person name="Xamxidin M."/>
            <person name="Wu M."/>
        </authorList>
    </citation>
    <scope>NUCLEOTIDE SEQUENCE [LARGE SCALE GENOMIC DNA]</scope>
    <source>
        <strain evidence="3 4">NBRC 111650</strain>
    </source>
</reference>
<dbReference type="GO" id="GO:0004519">
    <property type="term" value="F:endonuclease activity"/>
    <property type="evidence" value="ECO:0007669"/>
    <property type="project" value="UniProtKB-KW"/>
</dbReference>